<dbReference type="Gene3D" id="3.50.50.60">
    <property type="entry name" value="FAD/NAD(P)-binding domain"/>
    <property type="match status" value="1"/>
</dbReference>
<dbReference type="InterPro" id="IPR050816">
    <property type="entry name" value="Flavin-dep_Halogenase_NPB"/>
</dbReference>
<keyword evidence="2" id="KW-0285">Flavoprotein</keyword>
<proteinExistence type="predicted"/>
<keyword evidence="2" id="KW-0547">Nucleotide-binding</keyword>
<sequence>MTTPSRMRVVIAGGGTAGWLAAALLTRQLSALVNVTLVESEEIGTVGVGESTIPTVRAFHALIGLDEAEFMAATGATFKLGISFEHWSRVGDRYIHSFGDLGRSTWMGDFHHFWLEARAQGIAAELGDYCLEHRAAELGRFATGGETPLNYAYHFDAGSYARYLREACETAGLERVEGRIARVERDGESGHITRLHLADGRIVAGDLFLDCTGFRALLIGEAMGVGFEDWSHWLPANRALPVQTSSVEPARPYTRAIAHSAGWQWRIPLQHRVGNGLVYCSDYLSDDEAQARLYAQVEGERLVEPNPIRFRTGRRLQAWSGNCVALSLASGFVEPLESTSIHLVMIALTRLLQVMPLGGISPAAVARYNEQARRELEAIRDFITLHYYLNGRPEPFWVRCRTTPPPDSLTERIALFAEGAHAYQDTHDLFRVASWVQVMLGQRLQPKRHHPLGRIMPPDRLAGALNDIRSRVGQTVAGLPTHQVFLGSYLQRHGTSTSSAVMPPEQSGRFAP</sequence>
<dbReference type="SUPFAM" id="SSF51905">
    <property type="entry name" value="FAD/NAD(P)-binding domain"/>
    <property type="match status" value="1"/>
</dbReference>
<dbReference type="OrthoDB" id="462203at2"/>
<accession>A0A2A4B8X2</accession>
<keyword evidence="2" id="KW-0274">FAD</keyword>
<evidence type="ECO:0000313" key="4">
    <source>
        <dbReference type="Proteomes" id="UP000218366"/>
    </source>
</evidence>
<reference evidence="3 4" key="1">
    <citation type="submission" date="2017-09" db="EMBL/GenBank/DDBJ databases">
        <title>Sphingomonas spermidinifaciens 9NM-10, whole genome shotgun sequence.</title>
        <authorList>
            <person name="Feng G."/>
            <person name="Zhu H."/>
        </authorList>
    </citation>
    <scope>NUCLEOTIDE SEQUENCE [LARGE SCALE GENOMIC DNA]</scope>
    <source>
        <strain evidence="3 4">9NM-10</strain>
    </source>
</reference>
<evidence type="ECO:0000313" key="3">
    <source>
        <dbReference type="EMBL" id="PCD04094.1"/>
    </source>
</evidence>
<dbReference type="PANTHER" id="PTHR43747:SF4">
    <property type="entry name" value="FLAVIN-DEPENDENT TRYPTOPHAN HALOGENASE"/>
    <property type="match status" value="1"/>
</dbReference>
<gene>
    <name evidence="3" type="ORF">COC42_07265</name>
</gene>
<name>A0A2A4B8X2_9SPHN</name>
<evidence type="ECO:0000256" key="1">
    <source>
        <dbReference type="PIRSR" id="PIRSR011396-1"/>
    </source>
</evidence>
<dbReference type="EMBL" id="NWMW01000001">
    <property type="protein sequence ID" value="PCD04094.1"/>
    <property type="molecule type" value="Genomic_DNA"/>
</dbReference>
<keyword evidence="4" id="KW-1185">Reference proteome</keyword>
<dbReference type="PIRSF" id="PIRSF011396">
    <property type="entry name" value="Trp_halogenase"/>
    <property type="match status" value="1"/>
</dbReference>
<dbReference type="GO" id="GO:0004497">
    <property type="term" value="F:monooxygenase activity"/>
    <property type="evidence" value="ECO:0007669"/>
    <property type="project" value="InterPro"/>
</dbReference>
<dbReference type="InterPro" id="IPR036188">
    <property type="entry name" value="FAD/NAD-bd_sf"/>
</dbReference>
<feature type="binding site" evidence="2">
    <location>
        <position position="337"/>
    </location>
    <ligand>
        <name>FAD</name>
        <dbReference type="ChEBI" id="CHEBI:57692"/>
    </ligand>
</feature>
<dbReference type="Pfam" id="PF04820">
    <property type="entry name" value="Trp_halogenase"/>
    <property type="match status" value="1"/>
</dbReference>
<dbReference type="RefSeq" id="WP_096342489.1">
    <property type="nucleotide sequence ID" value="NZ_NWMW01000001.1"/>
</dbReference>
<protein>
    <submittedName>
        <fullName evidence="3">Tryptophan halogenase</fullName>
    </submittedName>
</protein>
<organism evidence="3 4">
    <name type="scientific">Sphingomonas spermidinifaciens</name>
    <dbReference type="NCBI Taxonomy" id="1141889"/>
    <lineage>
        <taxon>Bacteria</taxon>
        <taxon>Pseudomonadati</taxon>
        <taxon>Pseudomonadota</taxon>
        <taxon>Alphaproteobacteria</taxon>
        <taxon>Sphingomonadales</taxon>
        <taxon>Sphingomonadaceae</taxon>
        <taxon>Sphingomonas</taxon>
    </lineage>
</organism>
<dbReference type="InterPro" id="IPR006905">
    <property type="entry name" value="Flavin_halogenase"/>
</dbReference>
<feature type="active site" evidence="1">
    <location>
        <position position="79"/>
    </location>
</feature>
<feature type="binding site" evidence="2">
    <location>
        <position position="328"/>
    </location>
    <ligand>
        <name>FAD</name>
        <dbReference type="ChEBI" id="CHEBI:57692"/>
    </ligand>
</feature>
<feature type="binding site" evidence="2">
    <location>
        <position position="79"/>
    </location>
    <ligand>
        <name>7-chloro-L-tryptophan</name>
        <dbReference type="ChEBI" id="CHEBI:58713"/>
    </ligand>
</feature>
<feature type="binding site" evidence="2">
    <location>
        <position position="341"/>
    </location>
    <ligand>
        <name>FAD</name>
        <dbReference type="ChEBI" id="CHEBI:57692"/>
    </ligand>
</feature>
<dbReference type="InterPro" id="IPR033856">
    <property type="entry name" value="Trp_halogen"/>
</dbReference>
<dbReference type="PANTHER" id="PTHR43747">
    <property type="entry name" value="FAD-BINDING PROTEIN"/>
    <property type="match status" value="1"/>
</dbReference>
<dbReference type="GO" id="GO:0000166">
    <property type="term" value="F:nucleotide binding"/>
    <property type="evidence" value="ECO:0007669"/>
    <property type="project" value="UniProtKB-KW"/>
</dbReference>
<dbReference type="Proteomes" id="UP000218366">
    <property type="component" value="Unassembled WGS sequence"/>
</dbReference>
<comment type="caution">
    <text evidence="3">The sequence shown here is derived from an EMBL/GenBank/DDBJ whole genome shotgun (WGS) entry which is preliminary data.</text>
</comment>
<evidence type="ECO:0000256" key="2">
    <source>
        <dbReference type="PIRSR" id="PIRSR011396-2"/>
    </source>
</evidence>
<feature type="binding site" evidence="2">
    <location>
        <begin position="14"/>
        <end position="17"/>
    </location>
    <ligand>
        <name>FAD</name>
        <dbReference type="ChEBI" id="CHEBI:57692"/>
    </ligand>
</feature>
<dbReference type="AlphaFoldDB" id="A0A2A4B8X2"/>